<dbReference type="EC" id="3.1.1.-" evidence="4"/>
<dbReference type="InterPro" id="IPR029058">
    <property type="entry name" value="AB_hydrolase_fold"/>
</dbReference>
<dbReference type="Proteomes" id="UP000799302">
    <property type="component" value="Unassembled WGS sequence"/>
</dbReference>
<dbReference type="PRINTS" id="PR00878">
    <property type="entry name" value="CHOLNESTRASE"/>
</dbReference>
<feature type="chain" id="PRO_5025716790" description="Carboxylic ester hydrolase" evidence="4">
    <location>
        <begin position="20"/>
        <end position="519"/>
    </location>
</feature>
<keyword evidence="2 4" id="KW-0378">Hydrolase</keyword>
<accession>A0A6A6UNU2</accession>
<evidence type="ECO:0000256" key="2">
    <source>
        <dbReference type="ARBA" id="ARBA00022801"/>
    </source>
</evidence>
<name>A0A6A6UNU2_9PEZI</name>
<feature type="domain" description="Carboxylesterase type B" evidence="6">
    <location>
        <begin position="24"/>
        <end position="471"/>
    </location>
</feature>
<evidence type="ECO:0000256" key="3">
    <source>
        <dbReference type="PIRSR" id="PIRSR600997-1"/>
    </source>
</evidence>
<dbReference type="GO" id="GO:0004104">
    <property type="term" value="F:cholinesterase activity"/>
    <property type="evidence" value="ECO:0007669"/>
    <property type="project" value="InterPro"/>
</dbReference>
<dbReference type="InterPro" id="IPR002018">
    <property type="entry name" value="CarbesteraseB"/>
</dbReference>
<feature type="signal peptide" evidence="4">
    <location>
        <begin position="1"/>
        <end position="19"/>
    </location>
</feature>
<proteinExistence type="inferred from homology"/>
<dbReference type="InterPro" id="IPR000997">
    <property type="entry name" value="Cholinesterase"/>
</dbReference>
<feature type="active site" description="Acyl-ester intermediate" evidence="3">
    <location>
        <position position="223"/>
    </location>
</feature>
<organism evidence="7 8">
    <name type="scientific">Microthyrium microscopicum</name>
    <dbReference type="NCBI Taxonomy" id="703497"/>
    <lineage>
        <taxon>Eukaryota</taxon>
        <taxon>Fungi</taxon>
        <taxon>Dikarya</taxon>
        <taxon>Ascomycota</taxon>
        <taxon>Pezizomycotina</taxon>
        <taxon>Dothideomycetes</taxon>
        <taxon>Dothideomycetes incertae sedis</taxon>
        <taxon>Microthyriales</taxon>
        <taxon>Microthyriaceae</taxon>
        <taxon>Microthyrium</taxon>
    </lineage>
</organism>
<evidence type="ECO:0000256" key="1">
    <source>
        <dbReference type="ARBA" id="ARBA00005964"/>
    </source>
</evidence>
<dbReference type="PROSITE" id="PS00941">
    <property type="entry name" value="CARBOXYLESTERASE_B_2"/>
    <property type="match status" value="1"/>
</dbReference>
<dbReference type="Gene3D" id="3.40.50.1820">
    <property type="entry name" value="alpha/beta hydrolase"/>
    <property type="match status" value="1"/>
</dbReference>
<evidence type="ECO:0000313" key="8">
    <source>
        <dbReference type="Proteomes" id="UP000799302"/>
    </source>
</evidence>
<sequence length="519" mass="55113">MGQLSYAVAILVALANAAASIEGPIATTAQGKVIGAVLNSKVNVWKGIPFAQSPPERFAPPQDPKSYSTRQATSNSPGCIDQFNYPEPARSNTIDWFFSPLPVESEDCLYLNIYAPRGNSSITKTNDKHTLKPVLFWIHGGGFSAGYAGGPQYNGESLAENHDVVVVAANYRTNVFGFPASSELKLNETNLGFLDQRKALDWTFENIAGFGGDRKKITLFGQSAGAISIKSLISNPPTPLPFRAAILQSQTIGTNGNTASFTKLASLLNCTTASALACVKAAPAFQIKSIIEHNAIPFGPLVDNSTFSFDSRVPITSGTAARIPMIIGTNLDEGSSQAATALSAPNASLADAFGAILPGGPAAAQMLIDSLKPLYNLTVYNTDQKLGSAILTDAAFTCPASLLTQAIQSANYTAYRYFYTASFPAQFPFPDAGAYHGAEIETIFGTYNHSITAMKPLSRTLQSIWAGFAKDPMKEIPGWVKLGDQINEIPSSGVVGKVEANVVDSRCQYINPIIVGMGI</sequence>
<dbReference type="InterPro" id="IPR019819">
    <property type="entry name" value="Carboxylesterase_B_CS"/>
</dbReference>
<keyword evidence="8" id="KW-1185">Reference proteome</keyword>
<reference evidence="7" key="1">
    <citation type="journal article" date="2020" name="Stud. Mycol.">
        <title>101 Dothideomycetes genomes: a test case for predicting lifestyles and emergence of pathogens.</title>
        <authorList>
            <person name="Haridas S."/>
            <person name="Albert R."/>
            <person name="Binder M."/>
            <person name="Bloem J."/>
            <person name="Labutti K."/>
            <person name="Salamov A."/>
            <person name="Andreopoulos B."/>
            <person name="Baker S."/>
            <person name="Barry K."/>
            <person name="Bills G."/>
            <person name="Bluhm B."/>
            <person name="Cannon C."/>
            <person name="Castanera R."/>
            <person name="Culley D."/>
            <person name="Daum C."/>
            <person name="Ezra D."/>
            <person name="Gonzalez J."/>
            <person name="Henrissat B."/>
            <person name="Kuo A."/>
            <person name="Liang C."/>
            <person name="Lipzen A."/>
            <person name="Lutzoni F."/>
            <person name="Magnuson J."/>
            <person name="Mondo S."/>
            <person name="Nolan M."/>
            <person name="Ohm R."/>
            <person name="Pangilinan J."/>
            <person name="Park H.-J."/>
            <person name="Ramirez L."/>
            <person name="Alfaro M."/>
            <person name="Sun H."/>
            <person name="Tritt A."/>
            <person name="Yoshinaga Y."/>
            <person name="Zwiers L.-H."/>
            <person name="Turgeon B."/>
            <person name="Goodwin S."/>
            <person name="Spatafora J."/>
            <person name="Crous P."/>
            <person name="Grigoriev I."/>
        </authorList>
    </citation>
    <scope>NUCLEOTIDE SEQUENCE</scope>
    <source>
        <strain evidence="7">CBS 115976</strain>
    </source>
</reference>
<gene>
    <name evidence="7" type="ORF">BT63DRAFT_436619</name>
</gene>
<dbReference type="EMBL" id="MU004231">
    <property type="protein sequence ID" value="KAF2672748.1"/>
    <property type="molecule type" value="Genomic_DNA"/>
</dbReference>
<dbReference type="Pfam" id="PF00135">
    <property type="entry name" value="COesterase"/>
    <property type="match status" value="1"/>
</dbReference>
<evidence type="ECO:0000256" key="4">
    <source>
        <dbReference type="RuleBase" id="RU361235"/>
    </source>
</evidence>
<evidence type="ECO:0000313" key="7">
    <source>
        <dbReference type="EMBL" id="KAF2672748.1"/>
    </source>
</evidence>
<feature type="active site" description="Charge relay system" evidence="3">
    <location>
        <position position="333"/>
    </location>
</feature>
<feature type="compositionally biased region" description="Polar residues" evidence="5">
    <location>
        <begin position="65"/>
        <end position="77"/>
    </location>
</feature>
<dbReference type="PROSITE" id="PS00122">
    <property type="entry name" value="CARBOXYLESTERASE_B_1"/>
    <property type="match status" value="1"/>
</dbReference>
<dbReference type="InterPro" id="IPR050309">
    <property type="entry name" value="Type-B_Carboxylest/Lipase"/>
</dbReference>
<keyword evidence="4" id="KW-0732">Signal</keyword>
<evidence type="ECO:0000259" key="6">
    <source>
        <dbReference type="Pfam" id="PF00135"/>
    </source>
</evidence>
<dbReference type="InterPro" id="IPR019826">
    <property type="entry name" value="Carboxylesterase_B_AS"/>
</dbReference>
<dbReference type="AlphaFoldDB" id="A0A6A6UNU2"/>
<dbReference type="OrthoDB" id="408631at2759"/>
<dbReference type="PANTHER" id="PTHR11559">
    <property type="entry name" value="CARBOXYLESTERASE"/>
    <property type="match status" value="1"/>
</dbReference>
<feature type="active site" description="Charge relay system" evidence="3">
    <location>
        <position position="436"/>
    </location>
</feature>
<comment type="similarity">
    <text evidence="1 4">Belongs to the type-B carboxylesterase/lipase family.</text>
</comment>
<feature type="region of interest" description="Disordered" evidence="5">
    <location>
        <begin position="53"/>
        <end position="79"/>
    </location>
</feature>
<protein>
    <recommendedName>
        <fullName evidence="4">Carboxylic ester hydrolase</fullName>
        <ecNumber evidence="4">3.1.1.-</ecNumber>
    </recommendedName>
</protein>
<evidence type="ECO:0000256" key="5">
    <source>
        <dbReference type="SAM" id="MobiDB-lite"/>
    </source>
</evidence>
<dbReference type="SUPFAM" id="SSF53474">
    <property type="entry name" value="alpha/beta-Hydrolases"/>
    <property type="match status" value="1"/>
</dbReference>